<reference evidence="7" key="1">
    <citation type="submission" date="2016-09" db="EMBL/GenBank/DDBJ databases">
        <authorList>
            <person name="Varghese N."/>
            <person name="Submissions S."/>
        </authorList>
    </citation>
    <scope>NUCLEOTIDE SEQUENCE [LARGE SCALE GENOMIC DNA]</scope>
    <source>
        <strain evidence="7">25nlg</strain>
    </source>
</reference>
<evidence type="ECO:0008006" key="8">
    <source>
        <dbReference type="Google" id="ProtNLM"/>
    </source>
</evidence>
<feature type="domain" description="Conserved virulence factor B second S1" evidence="4">
    <location>
        <begin position="73"/>
        <end position="131"/>
    </location>
</feature>
<dbReference type="InterPro" id="IPR048588">
    <property type="entry name" value="CvfB_S1_2nd"/>
</dbReference>
<dbReference type="InterPro" id="IPR048587">
    <property type="entry name" value="CvfB_S1_3rd"/>
</dbReference>
<dbReference type="EMBL" id="FMYM01000007">
    <property type="protein sequence ID" value="SDC29925.1"/>
    <property type="molecule type" value="Genomic_DNA"/>
</dbReference>
<dbReference type="STRING" id="1464122.SAMN05421737_10719"/>
<dbReference type="AlphaFoldDB" id="A0A1G6KH79"/>
<protein>
    <recommendedName>
        <fullName evidence="8">S1 motif domain-containing protein</fullName>
    </recommendedName>
</protein>
<feature type="domain" description="Conserved virulence factor B-like winged helix" evidence="3">
    <location>
        <begin position="225"/>
        <end position="281"/>
    </location>
</feature>
<feature type="domain" description="Conserved virulence factor B first S1" evidence="2">
    <location>
        <begin position="5"/>
        <end position="62"/>
    </location>
</feature>
<accession>A0A1G6KH79</accession>
<dbReference type="InterPro" id="IPR039566">
    <property type="entry name" value="CvfB_S1_st"/>
</dbReference>
<name>A0A1G6KH79_9BACI</name>
<comment type="similarity">
    <text evidence="1">Belongs to the CvfB family.</text>
</comment>
<dbReference type="Proteomes" id="UP000242662">
    <property type="component" value="Unassembled WGS sequence"/>
</dbReference>
<dbReference type="InterPro" id="IPR012340">
    <property type="entry name" value="NA-bd_OB-fold"/>
</dbReference>
<evidence type="ECO:0000259" key="2">
    <source>
        <dbReference type="Pfam" id="PF13509"/>
    </source>
</evidence>
<dbReference type="Pfam" id="PF17783">
    <property type="entry name" value="WHD_CvfB"/>
    <property type="match status" value="1"/>
</dbReference>
<dbReference type="OrthoDB" id="9801597at2"/>
<dbReference type="Pfam" id="PF21543">
    <property type="entry name" value="CvfB_2nd"/>
    <property type="match status" value="1"/>
</dbReference>
<feature type="domain" description="Conserved virulence factor B third S1" evidence="5">
    <location>
        <begin position="144"/>
        <end position="213"/>
    </location>
</feature>
<dbReference type="Pfam" id="PF21191">
    <property type="entry name" value="CvfB_1st"/>
    <property type="match status" value="1"/>
</dbReference>
<keyword evidence="7" id="KW-1185">Reference proteome</keyword>
<dbReference type="Gene3D" id="1.10.10.10">
    <property type="entry name" value="Winged helix-like DNA-binding domain superfamily/Winged helix DNA-binding domain"/>
    <property type="match status" value="1"/>
</dbReference>
<dbReference type="PANTHER" id="PTHR37296:SF1">
    <property type="entry name" value="CONSERVED VIRULENCE FACTOR B"/>
    <property type="match status" value="1"/>
</dbReference>
<evidence type="ECO:0000259" key="3">
    <source>
        <dbReference type="Pfam" id="PF17783"/>
    </source>
</evidence>
<evidence type="ECO:0000259" key="5">
    <source>
        <dbReference type="Pfam" id="PF21543"/>
    </source>
</evidence>
<dbReference type="PIRSF" id="PIRSF012524">
    <property type="entry name" value="YitL_S1"/>
    <property type="match status" value="1"/>
</dbReference>
<dbReference type="RefSeq" id="WP_090775847.1">
    <property type="nucleotide sequence ID" value="NZ_FMYM01000007.1"/>
</dbReference>
<dbReference type="InterPro" id="IPR014464">
    <property type="entry name" value="CvfB_fam"/>
</dbReference>
<dbReference type="Pfam" id="PF13509">
    <property type="entry name" value="S1_2"/>
    <property type="match status" value="1"/>
</dbReference>
<evidence type="ECO:0000313" key="7">
    <source>
        <dbReference type="Proteomes" id="UP000242662"/>
    </source>
</evidence>
<evidence type="ECO:0000259" key="4">
    <source>
        <dbReference type="Pfam" id="PF21191"/>
    </source>
</evidence>
<dbReference type="Gene3D" id="2.40.50.140">
    <property type="entry name" value="Nucleic acid-binding proteins"/>
    <property type="match status" value="3"/>
</dbReference>
<proteinExistence type="inferred from homology"/>
<evidence type="ECO:0000313" key="6">
    <source>
        <dbReference type="EMBL" id="SDC29925.1"/>
    </source>
</evidence>
<organism evidence="6 7">
    <name type="scientific">Shouchella lonarensis</name>
    <dbReference type="NCBI Taxonomy" id="1464122"/>
    <lineage>
        <taxon>Bacteria</taxon>
        <taxon>Bacillati</taxon>
        <taxon>Bacillota</taxon>
        <taxon>Bacilli</taxon>
        <taxon>Bacillales</taxon>
        <taxon>Bacillaceae</taxon>
        <taxon>Shouchella</taxon>
    </lineage>
</organism>
<evidence type="ECO:0000256" key="1">
    <source>
        <dbReference type="PIRNR" id="PIRNR012524"/>
    </source>
</evidence>
<dbReference type="InterPro" id="IPR040764">
    <property type="entry name" value="CvfB_WH"/>
</dbReference>
<gene>
    <name evidence="6" type="ORF">SAMN05421737_10719</name>
</gene>
<dbReference type="InterPro" id="IPR036388">
    <property type="entry name" value="WH-like_DNA-bd_sf"/>
</dbReference>
<dbReference type="PANTHER" id="PTHR37296">
    <property type="entry name" value="CONSERVED VIRULENCE FACTOR B"/>
    <property type="match status" value="1"/>
</dbReference>
<sequence>MLKPGMMVTLPVVRVAAFGYFLSNGTEDILLHNREATTTLMPEDEVTVFLYHDHDNRLSATMVEPIIKNDEIGWLTVVGVKPHHGVFVHNGVSRDLFVSIDELPTEREAWPAVGDRLFCSLTWDKKGRLMGRLVKGAPVMSQAISADETWLGREVTGTIYHFLEEGAALFIEDGPIAFLHRDEALGMPRLGQAITGRVQFVREDGRVNVTARPLRTEQQKTDANRILHVLQERSGRMPYGDKSTPDVIVSRFQMSKSAFKRALGKLMKEGKIEQRDGWTYLRDSSTKK</sequence>